<sequence>MLWFHRSFQRVYVPSQSTKDKLVDLKFHPDLEIWGRGIDHSYFHPERRTNSVRETYRIKQKNILLYVGRIAPEKEIDLALRTFHSLPSSIKDETHFLLVGDGPQLKMLSQYSNEQVTFTGFKEGDELADIYASSDLFLFPSSTETFGNVVLEAMASGLPVIGANAGGVQHLIQHGETGFLCEPKDQESFTRLTGRLLQSGYKRSAFSVRAREYALSYSWEEIFSDLVNSYNEIMIRNQKRHSA</sequence>
<organism evidence="2 3">
    <name type="scientific">Halalkalibacter wakoensis JCM 9140</name>
    <dbReference type="NCBI Taxonomy" id="1236970"/>
    <lineage>
        <taxon>Bacteria</taxon>
        <taxon>Bacillati</taxon>
        <taxon>Bacillota</taxon>
        <taxon>Bacilli</taxon>
        <taxon>Bacillales</taxon>
        <taxon>Bacillaceae</taxon>
        <taxon>Halalkalibacter</taxon>
    </lineage>
</organism>
<accession>W4Q816</accession>
<comment type="caution">
    <text evidence="2">The sequence shown here is derived from an EMBL/GenBank/DDBJ whole genome shotgun (WGS) entry which is preliminary data.</text>
</comment>
<dbReference type="InterPro" id="IPR001296">
    <property type="entry name" value="Glyco_trans_1"/>
</dbReference>
<keyword evidence="3" id="KW-1185">Reference proteome</keyword>
<feature type="domain" description="Glycosyl transferase family 1" evidence="1">
    <location>
        <begin position="57"/>
        <end position="212"/>
    </location>
</feature>
<dbReference type="Pfam" id="PF00534">
    <property type="entry name" value="Glycos_transf_1"/>
    <property type="match status" value="1"/>
</dbReference>
<evidence type="ECO:0000313" key="2">
    <source>
        <dbReference type="EMBL" id="GAE27504.1"/>
    </source>
</evidence>
<gene>
    <name evidence="2" type="ORF">JCM9140_3653</name>
</gene>
<dbReference type="EMBL" id="BAUT01000053">
    <property type="protein sequence ID" value="GAE27504.1"/>
    <property type="molecule type" value="Genomic_DNA"/>
</dbReference>
<dbReference type="STRING" id="1236970.JCM9140_3653"/>
<keyword evidence="2" id="KW-0808">Transferase</keyword>
<evidence type="ECO:0000313" key="3">
    <source>
        <dbReference type="Proteomes" id="UP000018890"/>
    </source>
</evidence>
<dbReference type="GO" id="GO:0016758">
    <property type="term" value="F:hexosyltransferase activity"/>
    <property type="evidence" value="ECO:0007669"/>
    <property type="project" value="TreeGrafter"/>
</dbReference>
<reference evidence="2" key="1">
    <citation type="journal article" date="2014" name="Genome Announc.">
        <title>Draft Genome Sequences of Three Alkaliphilic Bacillus Strains, Bacillus wakoensis JCM 9140T, Bacillus akibai JCM 9157T, and Bacillus hemicellulosilyticus JCM 9152T.</title>
        <authorList>
            <person name="Yuki M."/>
            <person name="Oshima K."/>
            <person name="Suda W."/>
            <person name="Oshida Y."/>
            <person name="Kitamura K."/>
            <person name="Iida T."/>
            <person name="Hattori M."/>
            <person name="Ohkuma M."/>
        </authorList>
    </citation>
    <scope>NUCLEOTIDE SEQUENCE [LARGE SCALE GENOMIC DNA]</scope>
    <source>
        <strain evidence="2">JCM 9140</strain>
    </source>
</reference>
<dbReference type="PANTHER" id="PTHR45947:SF3">
    <property type="entry name" value="SULFOQUINOVOSYL TRANSFERASE SQD2"/>
    <property type="match status" value="1"/>
</dbReference>
<dbReference type="SUPFAM" id="SSF53756">
    <property type="entry name" value="UDP-Glycosyltransferase/glycogen phosphorylase"/>
    <property type="match status" value="1"/>
</dbReference>
<proteinExistence type="predicted"/>
<dbReference type="AlphaFoldDB" id="W4Q816"/>
<dbReference type="Proteomes" id="UP000018890">
    <property type="component" value="Unassembled WGS sequence"/>
</dbReference>
<dbReference type="InterPro" id="IPR050194">
    <property type="entry name" value="Glycosyltransferase_grp1"/>
</dbReference>
<evidence type="ECO:0000259" key="1">
    <source>
        <dbReference type="Pfam" id="PF00534"/>
    </source>
</evidence>
<protein>
    <submittedName>
        <fullName evidence="2">Glycosyltransferase</fullName>
    </submittedName>
</protein>
<name>W4Q816_9BACI</name>
<dbReference type="PANTHER" id="PTHR45947">
    <property type="entry name" value="SULFOQUINOVOSYL TRANSFERASE SQD2"/>
    <property type="match status" value="1"/>
</dbReference>
<dbReference type="Gene3D" id="3.40.50.2000">
    <property type="entry name" value="Glycogen Phosphorylase B"/>
    <property type="match status" value="1"/>
</dbReference>